<sequence>MELKCECGIALCNSKLVIRVVFDNAESIIDYLTEFLRTAAGRLCKIGNAFDFDYKLILAPLICGQTRFCFSARPNLRGRKTGLTGLGFREVHEGCFK</sequence>
<name>A0AAV4SME3_9ARAC</name>
<gene>
    <name evidence="1" type="ORF">CDAR_556361</name>
</gene>
<evidence type="ECO:0000313" key="1">
    <source>
        <dbReference type="EMBL" id="GIY34149.1"/>
    </source>
</evidence>
<dbReference type="Proteomes" id="UP001054837">
    <property type="component" value="Unassembled WGS sequence"/>
</dbReference>
<reference evidence="1 2" key="1">
    <citation type="submission" date="2021-06" db="EMBL/GenBank/DDBJ databases">
        <title>Caerostris darwini draft genome.</title>
        <authorList>
            <person name="Kono N."/>
            <person name="Arakawa K."/>
        </authorList>
    </citation>
    <scope>NUCLEOTIDE SEQUENCE [LARGE SCALE GENOMIC DNA]</scope>
</reference>
<evidence type="ECO:0000313" key="2">
    <source>
        <dbReference type="Proteomes" id="UP001054837"/>
    </source>
</evidence>
<keyword evidence="2" id="KW-1185">Reference proteome</keyword>
<comment type="caution">
    <text evidence="1">The sequence shown here is derived from an EMBL/GenBank/DDBJ whole genome shotgun (WGS) entry which is preliminary data.</text>
</comment>
<accession>A0AAV4SME3</accession>
<organism evidence="1 2">
    <name type="scientific">Caerostris darwini</name>
    <dbReference type="NCBI Taxonomy" id="1538125"/>
    <lineage>
        <taxon>Eukaryota</taxon>
        <taxon>Metazoa</taxon>
        <taxon>Ecdysozoa</taxon>
        <taxon>Arthropoda</taxon>
        <taxon>Chelicerata</taxon>
        <taxon>Arachnida</taxon>
        <taxon>Araneae</taxon>
        <taxon>Araneomorphae</taxon>
        <taxon>Entelegynae</taxon>
        <taxon>Araneoidea</taxon>
        <taxon>Araneidae</taxon>
        <taxon>Caerostris</taxon>
    </lineage>
</organism>
<feature type="non-terminal residue" evidence="1">
    <location>
        <position position="97"/>
    </location>
</feature>
<dbReference type="EMBL" id="BPLQ01008034">
    <property type="protein sequence ID" value="GIY34149.1"/>
    <property type="molecule type" value="Genomic_DNA"/>
</dbReference>
<protein>
    <submittedName>
        <fullName evidence="1">Uncharacterized protein</fullName>
    </submittedName>
</protein>
<proteinExistence type="predicted"/>
<dbReference type="AlphaFoldDB" id="A0AAV4SME3"/>